<dbReference type="AlphaFoldDB" id="A0A3S0XWI5"/>
<evidence type="ECO:0000256" key="1">
    <source>
        <dbReference type="ARBA" id="ARBA00022490"/>
    </source>
</evidence>
<evidence type="ECO:0000259" key="2">
    <source>
        <dbReference type="Pfam" id="PF04216"/>
    </source>
</evidence>
<organism evidence="5 6">
    <name type="scientific">Vreelandella nanhaiensis</name>
    <dbReference type="NCBI Taxonomy" id="1258546"/>
    <lineage>
        <taxon>Bacteria</taxon>
        <taxon>Pseudomonadati</taxon>
        <taxon>Pseudomonadota</taxon>
        <taxon>Gammaproteobacteria</taxon>
        <taxon>Oceanospirillales</taxon>
        <taxon>Halomonadaceae</taxon>
        <taxon>Vreelandella</taxon>
    </lineage>
</organism>
<dbReference type="CDD" id="cd16341">
    <property type="entry name" value="FdhE"/>
    <property type="match status" value="1"/>
</dbReference>
<evidence type="ECO:0000259" key="4">
    <source>
        <dbReference type="Pfam" id="PF24860"/>
    </source>
</evidence>
<proteinExistence type="predicted"/>
<dbReference type="InterPro" id="IPR024064">
    <property type="entry name" value="FdhE-like_sf"/>
</dbReference>
<dbReference type="PANTHER" id="PTHR37689:SF1">
    <property type="entry name" value="PROTEIN FDHE"/>
    <property type="match status" value="1"/>
</dbReference>
<comment type="caution">
    <text evidence="5">The sequence shown here is derived from an EMBL/GenBank/DDBJ whole genome shotgun (WGS) entry which is preliminary data.</text>
</comment>
<dbReference type="GO" id="GO:0008199">
    <property type="term" value="F:ferric iron binding"/>
    <property type="evidence" value="ECO:0007669"/>
    <property type="project" value="TreeGrafter"/>
</dbReference>
<dbReference type="Pfam" id="PF04216">
    <property type="entry name" value="FdhE_N"/>
    <property type="match status" value="1"/>
</dbReference>
<dbReference type="SUPFAM" id="SSF144020">
    <property type="entry name" value="FdhE-like"/>
    <property type="match status" value="1"/>
</dbReference>
<dbReference type="Pfam" id="PF24859">
    <property type="entry name" value="FdhE_central"/>
    <property type="match status" value="1"/>
</dbReference>
<feature type="domain" description="FdhE N-terminal" evidence="2">
    <location>
        <begin position="4"/>
        <end position="166"/>
    </location>
</feature>
<evidence type="ECO:0000259" key="3">
    <source>
        <dbReference type="Pfam" id="PF24859"/>
    </source>
</evidence>
<dbReference type="InterPro" id="IPR056774">
    <property type="entry name" value="FdhE_N"/>
</dbReference>
<feature type="domain" description="FdhE C-terminal" evidence="4">
    <location>
        <begin position="212"/>
        <end position="292"/>
    </location>
</feature>
<protein>
    <submittedName>
        <fullName evidence="5">Formate dehydrogenase accessory protein FdhE</fullName>
    </submittedName>
</protein>
<feature type="domain" description="FdhE central" evidence="3">
    <location>
        <begin position="172"/>
        <end position="210"/>
    </location>
</feature>
<dbReference type="Pfam" id="PF24860">
    <property type="entry name" value="FdhE_C"/>
    <property type="match status" value="1"/>
</dbReference>
<sequence length="296" mass="32963">MDPPSVVLPKQEHFAQRAQRLCDLSERIEPLRDFLAFMAQLSRAQQRALERNTPAWLPEPDAFVLALEHGMPPLGTQALCRDIDFHSELTALLDGLDLHIGEAQRPLLDTLRKLPKEEIDRLAQEVLEARPGPEASRGLMPLIAAALQVAWLRLVRTLPHPPKRPTAEARSLCPCCGSLPVASVIQIDSKRSGVRYLQCGLCATQWYLERSKCSVCDQSGKLDYLSLEDEAGERLLPTQAETCGDCHSYLKIMPCEFDAHAEPLADDLASLALDLLLAEEKQYRRSGFNPLLIVGE</sequence>
<dbReference type="PIRSF" id="PIRSF018296">
    <property type="entry name" value="Format_dh_formtn"/>
    <property type="match status" value="1"/>
</dbReference>
<dbReference type="InterPro" id="IPR056796">
    <property type="entry name" value="FdhE_C"/>
</dbReference>
<dbReference type="NCBIfam" id="TIGR01562">
    <property type="entry name" value="FdhE"/>
    <property type="match status" value="1"/>
</dbReference>
<dbReference type="PANTHER" id="PTHR37689">
    <property type="entry name" value="PROTEIN FDHE"/>
    <property type="match status" value="1"/>
</dbReference>
<dbReference type="GO" id="GO:0005829">
    <property type="term" value="C:cytosol"/>
    <property type="evidence" value="ECO:0007669"/>
    <property type="project" value="TreeGrafter"/>
</dbReference>
<dbReference type="Proteomes" id="UP000287023">
    <property type="component" value="Unassembled WGS sequence"/>
</dbReference>
<name>A0A3S0XWI5_9GAMM</name>
<dbReference type="GO" id="GO:0051604">
    <property type="term" value="P:protein maturation"/>
    <property type="evidence" value="ECO:0007669"/>
    <property type="project" value="TreeGrafter"/>
</dbReference>
<dbReference type="EMBL" id="RZHF01000014">
    <property type="protein sequence ID" value="RUR31833.1"/>
    <property type="molecule type" value="Genomic_DNA"/>
</dbReference>
<accession>A0A3S0XWI5</accession>
<dbReference type="OrthoDB" id="9794151at2"/>
<dbReference type="InterPro" id="IPR006452">
    <property type="entry name" value="Formate_DH_accessory"/>
</dbReference>
<dbReference type="Gene3D" id="3.90.1670.10">
    <property type="entry name" value="FdhE-like domain"/>
    <property type="match status" value="1"/>
</dbReference>
<keyword evidence="1" id="KW-0963">Cytoplasm</keyword>
<evidence type="ECO:0000313" key="6">
    <source>
        <dbReference type="Proteomes" id="UP000287023"/>
    </source>
</evidence>
<reference evidence="5 6" key="1">
    <citation type="submission" date="2018-12" db="EMBL/GenBank/DDBJ databases">
        <title>three novel Halomonas strain isolated from plants.</title>
        <authorList>
            <person name="Sun C."/>
        </authorList>
    </citation>
    <scope>NUCLEOTIDE SEQUENCE [LARGE SCALE GENOMIC DNA]</scope>
    <source>
        <strain evidence="5 6">JCM 18142</strain>
    </source>
</reference>
<dbReference type="InterPro" id="IPR056797">
    <property type="entry name" value="FdhE_central"/>
</dbReference>
<gene>
    <name evidence="5" type="primary">fdhE</name>
    <name evidence="5" type="ORF">ELY38_09490</name>
</gene>
<evidence type="ECO:0000313" key="5">
    <source>
        <dbReference type="EMBL" id="RUR31833.1"/>
    </source>
</evidence>
<keyword evidence="6" id="KW-1185">Reference proteome</keyword>